<dbReference type="PANTHER" id="PTHR43586">
    <property type="entry name" value="CYSTEINE DESULFURASE"/>
    <property type="match status" value="1"/>
</dbReference>
<dbReference type="InterPro" id="IPR015424">
    <property type="entry name" value="PyrdxlP-dep_Trfase"/>
</dbReference>
<keyword evidence="4" id="KW-1185">Reference proteome</keyword>
<feature type="domain" description="Aminotransferase class V" evidence="2">
    <location>
        <begin position="52"/>
        <end position="363"/>
    </location>
</feature>
<evidence type="ECO:0000313" key="3">
    <source>
        <dbReference type="EMBL" id="MEA5141804.1"/>
    </source>
</evidence>
<evidence type="ECO:0000256" key="1">
    <source>
        <dbReference type="ARBA" id="ARBA00022898"/>
    </source>
</evidence>
<dbReference type="InterPro" id="IPR000192">
    <property type="entry name" value="Aminotrans_V_dom"/>
</dbReference>
<keyword evidence="3" id="KW-0032">Aminotransferase</keyword>
<dbReference type="Pfam" id="PF00266">
    <property type="entry name" value="Aminotran_5"/>
    <property type="match status" value="1"/>
</dbReference>
<protein>
    <submittedName>
        <fullName evidence="3">Aminotransferase class V-fold PLP-dependent enzyme</fullName>
    </submittedName>
</protein>
<dbReference type="GO" id="GO:0008483">
    <property type="term" value="F:transaminase activity"/>
    <property type="evidence" value="ECO:0007669"/>
    <property type="project" value="UniProtKB-KW"/>
</dbReference>
<keyword evidence="3" id="KW-0808">Transferase</keyword>
<evidence type="ECO:0000259" key="2">
    <source>
        <dbReference type="Pfam" id="PF00266"/>
    </source>
</evidence>
<comment type="caution">
    <text evidence="3">The sequence shown here is derived from an EMBL/GenBank/DDBJ whole genome shotgun (WGS) entry which is preliminary data.</text>
</comment>
<accession>A0ABU5QHN4</accession>
<keyword evidence="1" id="KW-0663">Pyridoxal phosphate</keyword>
<organism evidence="3 4">
    <name type="scientific">Arcicella rigui</name>
    <dbReference type="NCBI Taxonomy" id="797020"/>
    <lineage>
        <taxon>Bacteria</taxon>
        <taxon>Pseudomonadati</taxon>
        <taxon>Bacteroidota</taxon>
        <taxon>Cytophagia</taxon>
        <taxon>Cytophagales</taxon>
        <taxon>Flectobacillaceae</taxon>
        <taxon>Arcicella</taxon>
    </lineage>
</organism>
<dbReference type="RefSeq" id="WP_323298958.1">
    <property type="nucleotide sequence ID" value="NZ_JAYFUM010000033.1"/>
</dbReference>
<name>A0ABU5QHN4_9BACT</name>
<gene>
    <name evidence="3" type="ORF">VB248_21795</name>
</gene>
<dbReference type="Gene3D" id="3.90.1150.10">
    <property type="entry name" value="Aspartate Aminotransferase, domain 1"/>
    <property type="match status" value="1"/>
</dbReference>
<dbReference type="PANTHER" id="PTHR43586:SF15">
    <property type="entry name" value="BLR3095 PROTEIN"/>
    <property type="match status" value="1"/>
</dbReference>
<sequence>MLLSCQKHLFSIEEGVHYINCATMSPNLKSVEEAGIQGILRKSQPQKITSQSFFETTDPVKKAYSNLINCPEPERIVMIPSCSYGMAIVAKNLSRKPNLQAVQEILMVGEEFPSDVYAWEEVCAEKHLKIKVISSPEALENRGKVWNERLLEAINANTCMVVISPTHWADGTLFDTESIGKQCRSVGALLVLDATQSIGAMPFDVQKVQPDAIINAGYKWLLGPYSSGVAYFGPFFDEGIPLERNWINRVGSEDFKNLINYQTQYRGSADRYNMGERSNFILNPMLANAIEQINTWGVENITAYCDELLNEPLKILQENGYWVDDKAYRSSHLIGLRIPKNANLAKIQTALQNRKVSVSFRGEAIRISPHLYNDVNDIAVLLEGLMEGVFIR</sequence>
<dbReference type="Gene3D" id="3.40.640.10">
    <property type="entry name" value="Type I PLP-dependent aspartate aminotransferase-like (Major domain)"/>
    <property type="match status" value="1"/>
</dbReference>
<dbReference type="EMBL" id="JAYFUM010000033">
    <property type="protein sequence ID" value="MEA5141804.1"/>
    <property type="molecule type" value="Genomic_DNA"/>
</dbReference>
<reference evidence="3 4" key="1">
    <citation type="submission" date="2023-12" db="EMBL/GenBank/DDBJ databases">
        <title>Novel species of the genus Arcicella isolated from rivers.</title>
        <authorList>
            <person name="Lu H."/>
        </authorList>
    </citation>
    <scope>NUCLEOTIDE SEQUENCE [LARGE SCALE GENOMIC DNA]</scope>
    <source>
        <strain evidence="3 4">KCTC 23307</strain>
    </source>
</reference>
<dbReference type="SUPFAM" id="SSF53383">
    <property type="entry name" value="PLP-dependent transferases"/>
    <property type="match status" value="1"/>
</dbReference>
<proteinExistence type="predicted"/>
<dbReference type="InterPro" id="IPR015422">
    <property type="entry name" value="PyrdxlP-dep_Trfase_small"/>
</dbReference>
<evidence type="ECO:0000313" key="4">
    <source>
        <dbReference type="Proteomes" id="UP001302949"/>
    </source>
</evidence>
<dbReference type="Proteomes" id="UP001302949">
    <property type="component" value="Unassembled WGS sequence"/>
</dbReference>
<dbReference type="InterPro" id="IPR015421">
    <property type="entry name" value="PyrdxlP-dep_Trfase_major"/>
</dbReference>